<accession>A0A7C5AL00</accession>
<evidence type="ECO:0000256" key="3">
    <source>
        <dbReference type="ARBA" id="ARBA00022670"/>
    </source>
</evidence>
<sequence>MSRKLAILLPMLAVGVALDQLTKFLVIQALPLGTQIPVIRGFFNLVHIRNRGAAFGLLANLSPHFAWGFFLATTTLVLAVVAYLWWRLSEKDTLASFGYGLIFTGALGNLLDRLRLGEVIDFLDFHLGRYHWPAFNLADTLVCLGAGLLVWAILQKDQSPDVSHSL</sequence>
<comment type="pathway">
    <text evidence="9">Protein modification; lipoprotein biosynthesis (signal peptide cleavage).</text>
</comment>
<evidence type="ECO:0000256" key="1">
    <source>
        <dbReference type="ARBA" id="ARBA00006139"/>
    </source>
</evidence>
<comment type="caution">
    <text evidence="9">Lacks conserved residue(s) required for the propagation of feature annotation.</text>
</comment>
<evidence type="ECO:0000256" key="9">
    <source>
        <dbReference type="HAMAP-Rule" id="MF_00161"/>
    </source>
</evidence>
<keyword evidence="6 9" id="KW-0378">Hydrolase</keyword>
<dbReference type="InterPro" id="IPR001872">
    <property type="entry name" value="Peptidase_A8"/>
</dbReference>
<keyword evidence="7 9" id="KW-1133">Transmembrane helix</keyword>
<feature type="active site" evidence="9">
    <location>
        <position position="139"/>
    </location>
</feature>
<comment type="caution">
    <text evidence="11">The sequence shown here is derived from an EMBL/GenBank/DDBJ whole genome shotgun (WGS) entry which is preliminary data.</text>
</comment>
<keyword evidence="8 9" id="KW-0472">Membrane</keyword>
<reference evidence="11" key="1">
    <citation type="journal article" date="2020" name="mSystems">
        <title>Genome- and Community-Level Interaction Insights into Carbon Utilization and Element Cycling Functions of Hydrothermarchaeota in Hydrothermal Sediment.</title>
        <authorList>
            <person name="Zhou Z."/>
            <person name="Liu Y."/>
            <person name="Xu W."/>
            <person name="Pan J."/>
            <person name="Luo Z.H."/>
            <person name="Li M."/>
        </authorList>
    </citation>
    <scope>NUCLEOTIDE SEQUENCE [LARGE SCALE GENOMIC DNA]</scope>
    <source>
        <strain evidence="11">SpSt-853</strain>
    </source>
</reference>
<dbReference type="Pfam" id="PF01252">
    <property type="entry name" value="Peptidase_A8"/>
    <property type="match status" value="1"/>
</dbReference>
<comment type="similarity">
    <text evidence="1 9 10">Belongs to the peptidase A8 family.</text>
</comment>
<dbReference type="AlphaFoldDB" id="A0A7C5AL00"/>
<evidence type="ECO:0000256" key="5">
    <source>
        <dbReference type="ARBA" id="ARBA00022750"/>
    </source>
</evidence>
<evidence type="ECO:0000256" key="10">
    <source>
        <dbReference type="RuleBase" id="RU004181"/>
    </source>
</evidence>
<dbReference type="EMBL" id="DTKJ01000016">
    <property type="protein sequence ID" value="HGZ11089.1"/>
    <property type="molecule type" value="Genomic_DNA"/>
</dbReference>
<evidence type="ECO:0000256" key="7">
    <source>
        <dbReference type="ARBA" id="ARBA00022989"/>
    </source>
</evidence>
<evidence type="ECO:0000313" key="11">
    <source>
        <dbReference type="EMBL" id="HGZ11089.1"/>
    </source>
</evidence>
<keyword evidence="2 9" id="KW-1003">Cell membrane</keyword>
<dbReference type="UniPathway" id="UPA00665"/>
<keyword evidence="5 9" id="KW-0064">Aspartyl protease</keyword>
<organism evidence="11">
    <name type="scientific">Desulfobacca acetoxidans</name>
    <dbReference type="NCBI Taxonomy" id="60893"/>
    <lineage>
        <taxon>Bacteria</taxon>
        <taxon>Pseudomonadati</taxon>
        <taxon>Thermodesulfobacteriota</taxon>
        <taxon>Desulfobaccia</taxon>
        <taxon>Desulfobaccales</taxon>
        <taxon>Desulfobaccaceae</taxon>
        <taxon>Desulfobacca</taxon>
    </lineage>
</organism>
<dbReference type="HAMAP" id="MF_00161">
    <property type="entry name" value="LspA"/>
    <property type="match status" value="1"/>
</dbReference>
<dbReference type="PANTHER" id="PTHR33695">
    <property type="entry name" value="LIPOPROTEIN SIGNAL PEPTIDASE"/>
    <property type="match status" value="1"/>
</dbReference>
<feature type="active site" evidence="9">
    <location>
        <position position="121"/>
    </location>
</feature>
<protein>
    <recommendedName>
        <fullName evidence="9">Lipoprotein signal peptidase</fullName>
        <ecNumber evidence="9">3.4.23.36</ecNumber>
    </recommendedName>
    <alternativeName>
        <fullName evidence="9">Prolipoprotein signal peptidase</fullName>
    </alternativeName>
    <alternativeName>
        <fullName evidence="9">Signal peptidase II</fullName>
        <shortName evidence="9">SPase II</shortName>
    </alternativeName>
</protein>
<dbReference type="GO" id="GO:0006508">
    <property type="term" value="P:proteolysis"/>
    <property type="evidence" value="ECO:0007669"/>
    <property type="project" value="UniProtKB-KW"/>
</dbReference>
<feature type="transmembrane region" description="Helical" evidence="9">
    <location>
        <begin position="93"/>
        <end position="111"/>
    </location>
</feature>
<feature type="transmembrane region" description="Helical" evidence="9">
    <location>
        <begin position="131"/>
        <end position="154"/>
    </location>
</feature>
<dbReference type="EC" id="3.4.23.36" evidence="9"/>
<comment type="catalytic activity">
    <reaction evidence="9">
        <text>Release of signal peptides from bacterial membrane prolipoproteins. Hydrolyzes -Xaa-Yaa-Zaa-|-(S,diacylglyceryl)Cys-, in which Xaa is hydrophobic (preferably Leu), and Yaa (Ala or Ser) and Zaa (Gly or Ala) have small, neutral side chains.</text>
        <dbReference type="EC" id="3.4.23.36"/>
    </reaction>
</comment>
<evidence type="ECO:0000256" key="2">
    <source>
        <dbReference type="ARBA" id="ARBA00022475"/>
    </source>
</evidence>
<dbReference type="PANTHER" id="PTHR33695:SF1">
    <property type="entry name" value="LIPOPROTEIN SIGNAL PEPTIDASE"/>
    <property type="match status" value="1"/>
</dbReference>
<dbReference type="GO" id="GO:0004190">
    <property type="term" value="F:aspartic-type endopeptidase activity"/>
    <property type="evidence" value="ECO:0007669"/>
    <property type="project" value="UniProtKB-UniRule"/>
</dbReference>
<name>A0A7C5AL00_9BACT</name>
<evidence type="ECO:0000256" key="8">
    <source>
        <dbReference type="ARBA" id="ARBA00023136"/>
    </source>
</evidence>
<gene>
    <name evidence="9 11" type="primary">lspA</name>
    <name evidence="11" type="ORF">ENW48_02580</name>
</gene>
<dbReference type="NCBIfam" id="TIGR00077">
    <property type="entry name" value="lspA"/>
    <property type="match status" value="1"/>
</dbReference>
<feature type="transmembrane region" description="Helical" evidence="9">
    <location>
        <begin position="65"/>
        <end position="86"/>
    </location>
</feature>
<evidence type="ECO:0000256" key="6">
    <source>
        <dbReference type="ARBA" id="ARBA00022801"/>
    </source>
</evidence>
<comment type="subcellular location">
    <subcellularLocation>
        <location evidence="9">Cell membrane</location>
        <topology evidence="9">Multi-pass membrane protein</topology>
    </subcellularLocation>
</comment>
<keyword evidence="4 9" id="KW-0812">Transmembrane</keyword>
<dbReference type="GO" id="GO:0005886">
    <property type="term" value="C:plasma membrane"/>
    <property type="evidence" value="ECO:0007669"/>
    <property type="project" value="UniProtKB-SubCell"/>
</dbReference>
<keyword evidence="3 9" id="KW-0645">Protease</keyword>
<comment type="function">
    <text evidence="9">This protein specifically catalyzes the removal of signal peptides from prolipoproteins.</text>
</comment>
<proteinExistence type="inferred from homology"/>
<dbReference type="PRINTS" id="PR00781">
    <property type="entry name" value="LIPOSIGPTASE"/>
</dbReference>
<evidence type="ECO:0000256" key="4">
    <source>
        <dbReference type="ARBA" id="ARBA00022692"/>
    </source>
</evidence>